<dbReference type="Proteomes" id="UP001193680">
    <property type="component" value="Unassembled WGS sequence"/>
</dbReference>
<dbReference type="SUPFAM" id="SSF53271">
    <property type="entry name" value="PRTase-like"/>
    <property type="match status" value="1"/>
</dbReference>
<reference evidence="2 3" key="1">
    <citation type="submission" date="2020-11" db="EMBL/GenBank/DDBJ databases">
        <title>Sulfur oxidizing isolate from Hospital Hole Sinkhole.</title>
        <authorList>
            <person name="Scott K.M."/>
        </authorList>
    </citation>
    <scope>NUCLEOTIDE SEQUENCE [LARGE SCALE GENOMIC DNA]</scope>
    <source>
        <strain evidence="2 3">HH1</strain>
    </source>
</reference>
<dbReference type="InterPro" id="IPR029057">
    <property type="entry name" value="PRTase-like"/>
</dbReference>
<dbReference type="Gene3D" id="3.40.50.2020">
    <property type="match status" value="1"/>
</dbReference>
<keyword evidence="2" id="KW-0808">Transferase</keyword>
<keyword evidence="3" id="KW-1185">Reference proteome</keyword>
<comment type="caution">
    <text evidence="2">The sequence shown here is derived from an EMBL/GenBank/DDBJ whole genome shotgun (WGS) entry which is preliminary data.</text>
</comment>
<dbReference type="RefSeq" id="WP_185978999.1">
    <property type="nucleotide sequence ID" value="NZ_JACBGI020000029.1"/>
</dbReference>
<dbReference type="GO" id="GO:0016757">
    <property type="term" value="F:glycosyltransferase activity"/>
    <property type="evidence" value="ECO:0007669"/>
    <property type="project" value="UniProtKB-KW"/>
</dbReference>
<dbReference type="CDD" id="cd06223">
    <property type="entry name" value="PRTases_typeI"/>
    <property type="match status" value="1"/>
</dbReference>
<dbReference type="Pfam" id="PF00156">
    <property type="entry name" value="Pribosyltran"/>
    <property type="match status" value="1"/>
</dbReference>
<feature type="domain" description="Phosphoribosyltransferase" evidence="1">
    <location>
        <begin position="12"/>
        <end position="176"/>
    </location>
</feature>
<organism evidence="2 3">
    <name type="scientific">Thiomicrorhabdus heinhorstiae</name>
    <dbReference type="NCBI Taxonomy" id="2748010"/>
    <lineage>
        <taxon>Bacteria</taxon>
        <taxon>Pseudomonadati</taxon>
        <taxon>Pseudomonadota</taxon>
        <taxon>Gammaproteobacteria</taxon>
        <taxon>Thiotrichales</taxon>
        <taxon>Piscirickettsiaceae</taxon>
        <taxon>Thiomicrorhabdus</taxon>
    </lineage>
</organism>
<evidence type="ECO:0000313" key="2">
    <source>
        <dbReference type="EMBL" id="MBF6058854.1"/>
    </source>
</evidence>
<dbReference type="EMBL" id="JACBGI020000029">
    <property type="protein sequence ID" value="MBF6058854.1"/>
    <property type="molecule type" value="Genomic_DNA"/>
</dbReference>
<protein>
    <submittedName>
        <fullName evidence="2">Phosphoribosyltransferase</fullName>
    </submittedName>
</protein>
<accession>A0ABS0BZG5</accession>
<dbReference type="Gene3D" id="3.30.1310.20">
    <property type="entry name" value="PRTase-like"/>
    <property type="match status" value="1"/>
</dbReference>
<evidence type="ECO:0000259" key="1">
    <source>
        <dbReference type="Pfam" id="PF00156"/>
    </source>
</evidence>
<keyword evidence="2" id="KW-0328">Glycosyltransferase</keyword>
<dbReference type="InterPro" id="IPR000836">
    <property type="entry name" value="PRTase_dom"/>
</dbReference>
<proteinExistence type="predicted"/>
<sequence length="215" mass="23793">MQLPIPDRNVAGRWLAKRLQQETDLKDPLVLALPRGGVPVAYEIAKVYKAPLDLLLVRKLGTPIFPELAMGAISSGGIRFLNDSVISAYNIGEKAIAQVETKERQELQRRETAYRGERPHPDLTNRDIILVDDGLATGSTMIAAIEAVKQQGPHSLTVAVPVSPPDTIAVIKQLVDHVVCPFQPYEFSSIGQWYIDFGQVSDEEVESLLKQAWQE</sequence>
<gene>
    <name evidence="2" type="ORF">H8792_010920</name>
</gene>
<evidence type="ECO:0000313" key="3">
    <source>
        <dbReference type="Proteomes" id="UP001193680"/>
    </source>
</evidence>
<name>A0ABS0BZG5_9GAMM</name>